<keyword evidence="2" id="KW-1185">Reference proteome</keyword>
<evidence type="ECO:0000313" key="1">
    <source>
        <dbReference type="EMBL" id="GKX67941.1"/>
    </source>
</evidence>
<proteinExistence type="predicted"/>
<reference evidence="1" key="1">
    <citation type="journal article" date="2025" name="Int. J. Syst. Evol. Microbiol.">
        <title>Inconstantimicrobium mannanitabidum sp. nov., a novel member of the family Clostridiaceae isolated from anoxic soil under the treatment of reductive soil disinfestation.</title>
        <authorList>
            <person name="Ueki A."/>
            <person name="Tonouchi A."/>
            <person name="Honma S."/>
            <person name="Kaku N."/>
            <person name="Ueki K."/>
        </authorList>
    </citation>
    <scope>NUCLEOTIDE SEQUENCE</scope>
    <source>
        <strain evidence="1">TW13</strain>
    </source>
</reference>
<accession>A0ACB5RFV0</accession>
<evidence type="ECO:0000313" key="2">
    <source>
        <dbReference type="Proteomes" id="UP001058074"/>
    </source>
</evidence>
<comment type="caution">
    <text evidence="1">The sequence shown here is derived from an EMBL/GenBank/DDBJ whole genome shotgun (WGS) entry which is preliminary data.</text>
</comment>
<name>A0ACB5RFV0_9CLOT</name>
<protein>
    <submittedName>
        <fullName evidence="1">Uncharacterized protein</fullName>
    </submittedName>
</protein>
<organism evidence="1 2">
    <name type="scientific">Inconstantimicrobium mannanitabidum</name>
    <dbReference type="NCBI Taxonomy" id="1604901"/>
    <lineage>
        <taxon>Bacteria</taxon>
        <taxon>Bacillati</taxon>
        <taxon>Bacillota</taxon>
        <taxon>Clostridia</taxon>
        <taxon>Eubacteriales</taxon>
        <taxon>Clostridiaceae</taxon>
        <taxon>Inconstantimicrobium</taxon>
    </lineage>
</organism>
<sequence>MFLSGCSLNNSNNDNKLPDSKSTEVAAQSNDIPEPKASTQDSSDASKQNSTNGASNEKIKSSKDSIKNRTYTEQNISEKVKEYIINGQGDKAEASKIKWSKSFLNKADIVSLYKQYVAKGGNSQDLAKFAAYMTSNAPILNDWQQLFEKDLNDIYGEKVVRLEHLNKDLYQAYVKKNNKEVPYVVVSARTGYFHG</sequence>
<dbReference type="EMBL" id="BROD01000001">
    <property type="protein sequence ID" value="GKX67941.1"/>
    <property type="molecule type" value="Genomic_DNA"/>
</dbReference>
<dbReference type="Proteomes" id="UP001058074">
    <property type="component" value="Unassembled WGS sequence"/>
</dbReference>
<gene>
    <name evidence="1" type="ORF">rsdtw13_31990</name>
</gene>